<dbReference type="PANTHER" id="PTHR39966">
    <property type="entry name" value="BLL2471 PROTEIN-RELATED"/>
    <property type="match status" value="1"/>
</dbReference>
<dbReference type="InterPro" id="IPR012312">
    <property type="entry name" value="Hemerythrin-like"/>
</dbReference>
<evidence type="ECO:0000313" key="3">
    <source>
        <dbReference type="Proteomes" id="UP000177126"/>
    </source>
</evidence>
<gene>
    <name evidence="2" type="ORF">A3B04_01105</name>
</gene>
<evidence type="ECO:0000259" key="1">
    <source>
        <dbReference type="Pfam" id="PF01814"/>
    </source>
</evidence>
<dbReference type="Proteomes" id="UP000177126">
    <property type="component" value="Unassembled WGS sequence"/>
</dbReference>
<dbReference type="Pfam" id="PF01814">
    <property type="entry name" value="Hemerythrin"/>
    <property type="match status" value="1"/>
</dbReference>
<name>A0A1G2FQD9_9BACT</name>
<accession>A0A1G2FQD9</accession>
<evidence type="ECO:0000313" key="2">
    <source>
        <dbReference type="EMBL" id="OGZ40296.1"/>
    </source>
</evidence>
<protein>
    <recommendedName>
        <fullName evidence="1">Hemerythrin-like domain-containing protein</fullName>
    </recommendedName>
</protein>
<dbReference type="Gene3D" id="1.20.120.520">
    <property type="entry name" value="nmb1532 protein domain like"/>
    <property type="match status" value="1"/>
</dbReference>
<dbReference type="PANTHER" id="PTHR39966:SF1">
    <property type="entry name" value="HEMERYTHRIN-LIKE DOMAIN-CONTAINING PROTEIN"/>
    <property type="match status" value="1"/>
</dbReference>
<dbReference type="AlphaFoldDB" id="A0A1G2FQD9"/>
<organism evidence="2 3">
    <name type="scientific">Candidatus Portnoybacteria bacterium RIFCSPLOWO2_02_FULL_39_11</name>
    <dbReference type="NCBI Taxonomy" id="1802001"/>
    <lineage>
        <taxon>Bacteria</taxon>
        <taxon>Candidatus Portnoyibacteriota</taxon>
    </lineage>
</organism>
<reference evidence="2 3" key="1">
    <citation type="journal article" date="2016" name="Nat. Commun.">
        <title>Thousands of microbial genomes shed light on interconnected biogeochemical processes in an aquifer system.</title>
        <authorList>
            <person name="Anantharaman K."/>
            <person name="Brown C.T."/>
            <person name="Hug L.A."/>
            <person name="Sharon I."/>
            <person name="Castelle C.J."/>
            <person name="Probst A.J."/>
            <person name="Thomas B.C."/>
            <person name="Singh A."/>
            <person name="Wilkins M.J."/>
            <person name="Karaoz U."/>
            <person name="Brodie E.L."/>
            <person name="Williams K.H."/>
            <person name="Hubbard S.S."/>
            <person name="Banfield J.F."/>
        </authorList>
    </citation>
    <scope>NUCLEOTIDE SEQUENCE [LARGE SCALE GENOMIC DNA]</scope>
</reference>
<proteinExistence type="predicted"/>
<sequence length="178" mass="20512">MSIPTKILSDEHKNILKVIGALLKECDALESGKEIDKDFFKKAIEFVRSYADKFHHAKEEDILFVELSKDGVQMHCDPTPQMLHEHELGRNFIGELEAGIGKNDQNKVIESARGYANLLKDHIFKEDNILYPMADEALNQETQKMIVDKFKKVEQNFVEANKKYTSFLEEIAKRNINT</sequence>
<feature type="domain" description="Hemerythrin-like" evidence="1">
    <location>
        <begin position="5"/>
        <end position="134"/>
    </location>
</feature>
<comment type="caution">
    <text evidence="2">The sequence shown here is derived from an EMBL/GenBank/DDBJ whole genome shotgun (WGS) entry which is preliminary data.</text>
</comment>
<dbReference type="GO" id="GO:0005886">
    <property type="term" value="C:plasma membrane"/>
    <property type="evidence" value="ECO:0007669"/>
    <property type="project" value="TreeGrafter"/>
</dbReference>
<dbReference type="EMBL" id="MHNF01000036">
    <property type="protein sequence ID" value="OGZ40296.1"/>
    <property type="molecule type" value="Genomic_DNA"/>
</dbReference>